<dbReference type="PANTHER" id="PTHR46540">
    <property type="entry name" value="TETRATRICOPEPTIDE REPEAT PROTEIN 12"/>
    <property type="match status" value="1"/>
</dbReference>
<protein>
    <recommendedName>
        <fullName evidence="5">Tetratricopeptide repeat protein</fullName>
    </recommendedName>
</protein>
<dbReference type="EMBL" id="CAJVCH010571100">
    <property type="protein sequence ID" value="CAG7836624.1"/>
    <property type="molecule type" value="Genomic_DNA"/>
</dbReference>
<reference evidence="3" key="1">
    <citation type="submission" date="2021-06" db="EMBL/GenBank/DDBJ databases">
        <authorList>
            <person name="Hodson N. C."/>
            <person name="Mongue J. A."/>
            <person name="Jaron S. K."/>
        </authorList>
    </citation>
    <scope>NUCLEOTIDE SEQUENCE</scope>
</reference>
<dbReference type="PROSITE" id="PS50005">
    <property type="entry name" value="TPR"/>
    <property type="match status" value="1"/>
</dbReference>
<dbReference type="InterPro" id="IPR019734">
    <property type="entry name" value="TPR_rpt"/>
</dbReference>
<evidence type="ECO:0000313" key="4">
    <source>
        <dbReference type="Proteomes" id="UP000708208"/>
    </source>
</evidence>
<dbReference type="GO" id="GO:0070286">
    <property type="term" value="P:axonemal dynein complex assembly"/>
    <property type="evidence" value="ECO:0007669"/>
    <property type="project" value="TreeGrafter"/>
</dbReference>
<dbReference type="GO" id="GO:0005737">
    <property type="term" value="C:cytoplasm"/>
    <property type="evidence" value="ECO:0007669"/>
    <property type="project" value="TreeGrafter"/>
</dbReference>
<dbReference type="Pfam" id="PF00515">
    <property type="entry name" value="TPR_1"/>
    <property type="match status" value="1"/>
</dbReference>
<evidence type="ECO:0000256" key="1">
    <source>
        <dbReference type="PROSITE-ProRule" id="PRU00339"/>
    </source>
</evidence>
<organism evidence="3 4">
    <name type="scientific">Allacma fusca</name>
    <dbReference type="NCBI Taxonomy" id="39272"/>
    <lineage>
        <taxon>Eukaryota</taxon>
        <taxon>Metazoa</taxon>
        <taxon>Ecdysozoa</taxon>
        <taxon>Arthropoda</taxon>
        <taxon>Hexapoda</taxon>
        <taxon>Collembola</taxon>
        <taxon>Symphypleona</taxon>
        <taxon>Sminthuridae</taxon>
        <taxon>Allacma</taxon>
    </lineage>
</organism>
<evidence type="ECO:0000313" key="3">
    <source>
        <dbReference type="EMBL" id="CAG7836624.1"/>
    </source>
</evidence>
<sequence>MEIEDEIREAEKMLRSPPANPELENFISQVDSISDVIRCLSSEDRSEIERGMRKADILLQDDKFQNREIDEGQIRLKSNRTVINKLPDKGGNQGDMSQEGFMKMVEKDANERAANRKMRKEKSDKLRDEGIQLFRQNNFPAALDRFSKALQWTKDSPLLYNNRALIYLRLKIYSKAIEDCDKALHISEANLKARLYKAKAYYCMEDFSNCENCLREAIEKNPDSRKVIEDYRKEIFSNSSVDVSV</sequence>
<accession>A0A8J2PX46</accession>
<keyword evidence="1" id="KW-0802">TPR repeat</keyword>
<comment type="caution">
    <text evidence="3">The sequence shown here is derived from an EMBL/GenBank/DDBJ whole genome shotgun (WGS) entry which is preliminary data.</text>
</comment>
<dbReference type="GO" id="GO:0005813">
    <property type="term" value="C:centrosome"/>
    <property type="evidence" value="ECO:0007669"/>
    <property type="project" value="TreeGrafter"/>
</dbReference>
<dbReference type="Proteomes" id="UP000708208">
    <property type="component" value="Unassembled WGS sequence"/>
</dbReference>
<name>A0A8J2PX46_9HEXA</name>
<keyword evidence="4" id="KW-1185">Reference proteome</keyword>
<dbReference type="OrthoDB" id="2017782at2759"/>
<dbReference type="GO" id="GO:0007288">
    <property type="term" value="P:sperm axoneme assembly"/>
    <property type="evidence" value="ECO:0007669"/>
    <property type="project" value="TreeGrafter"/>
</dbReference>
<evidence type="ECO:0008006" key="5">
    <source>
        <dbReference type="Google" id="ProtNLM"/>
    </source>
</evidence>
<dbReference type="SMART" id="SM00028">
    <property type="entry name" value="TPR"/>
    <property type="match status" value="3"/>
</dbReference>
<feature type="repeat" description="TPR" evidence="1">
    <location>
        <begin position="157"/>
        <end position="190"/>
    </location>
</feature>
<dbReference type="AlphaFoldDB" id="A0A8J2PX46"/>
<evidence type="ECO:0000256" key="2">
    <source>
        <dbReference type="SAM" id="MobiDB-lite"/>
    </source>
</evidence>
<dbReference type="InterPro" id="IPR043195">
    <property type="entry name" value="TTC12"/>
</dbReference>
<feature type="region of interest" description="Disordered" evidence="2">
    <location>
        <begin position="1"/>
        <end position="20"/>
    </location>
</feature>
<proteinExistence type="predicted"/>
<dbReference type="PANTHER" id="PTHR46540:SF1">
    <property type="entry name" value="TETRATRICOPEPTIDE REPEAT PROTEIN 12"/>
    <property type="match status" value="1"/>
</dbReference>
<gene>
    <name evidence="3" type="ORF">AFUS01_LOCUS45853</name>
</gene>